<feature type="compositionally biased region" description="Basic and acidic residues" evidence="1">
    <location>
        <begin position="1392"/>
        <end position="1413"/>
    </location>
</feature>
<dbReference type="FunFam" id="1.10.8.270:FF:000016">
    <property type="entry name" value="TBC1 domain family member 2A"/>
    <property type="match status" value="1"/>
</dbReference>
<dbReference type="PROSITE" id="PS50086">
    <property type="entry name" value="TBC_RABGAP"/>
    <property type="match status" value="1"/>
</dbReference>
<feature type="region of interest" description="Disordered" evidence="1">
    <location>
        <begin position="768"/>
        <end position="866"/>
    </location>
</feature>
<comment type="caution">
    <text evidence="3">The sequence shown here is derived from an EMBL/GenBank/DDBJ whole genome shotgun (WGS) entry which is preliminary data.</text>
</comment>
<dbReference type="Gene3D" id="1.10.10.750">
    <property type="entry name" value="Ypt/Rab-GAP domain of gyp1p, domain 1"/>
    <property type="match status" value="1"/>
</dbReference>
<feature type="region of interest" description="Disordered" evidence="1">
    <location>
        <begin position="707"/>
        <end position="727"/>
    </location>
</feature>
<feature type="compositionally biased region" description="Acidic residues" evidence="1">
    <location>
        <begin position="912"/>
        <end position="922"/>
    </location>
</feature>
<feature type="region of interest" description="Disordered" evidence="1">
    <location>
        <begin position="912"/>
        <end position="934"/>
    </location>
</feature>
<evidence type="ECO:0000259" key="2">
    <source>
        <dbReference type="PROSITE" id="PS50086"/>
    </source>
</evidence>
<feature type="region of interest" description="Disordered" evidence="1">
    <location>
        <begin position="314"/>
        <end position="347"/>
    </location>
</feature>
<dbReference type="GO" id="GO:0005096">
    <property type="term" value="F:GTPase activator activity"/>
    <property type="evidence" value="ECO:0007669"/>
    <property type="project" value="TreeGrafter"/>
</dbReference>
<dbReference type="PANTHER" id="PTHR47219:SF9">
    <property type="entry name" value="GTPASE ACTIVATING PROTEIN AND CENTROSOME-ASSOCIATED, ISOFORM B"/>
    <property type="match status" value="1"/>
</dbReference>
<dbReference type="InterPro" id="IPR035969">
    <property type="entry name" value="Rab-GAP_TBC_sf"/>
</dbReference>
<feature type="region of interest" description="Disordered" evidence="1">
    <location>
        <begin position="384"/>
        <end position="496"/>
    </location>
</feature>
<feature type="region of interest" description="Disordered" evidence="1">
    <location>
        <begin position="1299"/>
        <end position="1361"/>
    </location>
</feature>
<dbReference type="SMART" id="SM00164">
    <property type="entry name" value="TBC"/>
    <property type="match status" value="1"/>
</dbReference>
<feature type="region of interest" description="Disordered" evidence="1">
    <location>
        <begin position="223"/>
        <end position="294"/>
    </location>
</feature>
<evidence type="ECO:0000256" key="1">
    <source>
        <dbReference type="SAM" id="MobiDB-lite"/>
    </source>
</evidence>
<feature type="compositionally biased region" description="Gly residues" evidence="1">
    <location>
        <begin position="769"/>
        <end position="791"/>
    </location>
</feature>
<feature type="region of interest" description="Disordered" evidence="1">
    <location>
        <begin position="595"/>
        <end position="666"/>
    </location>
</feature>
<feature type="compositionally biased region" description="Low complexity" evidence="1">
    <location>
        <begin position="481"/>
        <end position="496"/>
    </location>
</feature>
<accession>A0A9P8A0V2</accession>
<dbReference type="InterPro" id="IPR050302">
    <property type="entry name" value="Rab_GAP_TBC_domain"/>
</dbReference>
<feature type="compositionally biased region" description="Polar residues" evidence="1">
    <location>
        <begin position="1343"/>
        <end position="1361"/>
    </location>
</feature>
<protein>
    <recommendedName>
        <fullName evidence="2">Rab-GAP TBC domain-containing protein</fullName>
    </recommendedName>
</protein>
<sequence>MHSINTYTMSTDGKVLRGIAQGEAIRNVHGQTAQDLMFFAGEQVVLLERLESGLCMGLCEGVVGRFREQDVDFGTWPSKNSPQIAIPAPTASATATATASPSSPLPPSLSSFPSPTTSLSTAAEEPSSTIAALQRPPSSYSASTPPSPPPAPTLRPVLMDMNGACTSRSVADEQAIFGPGTRKWSEATASQEDLVVFSALAEQATLISSSLVLDPLKAGDQAAPELKERHKPRKLLSAENLRLGSTATTASPSSAPRRLILSSPPTPSSSEHFSLPSPIAHPGTDTMPATTTSPITNTISVNYTSTAPPAVDHGLSYSKGADKRNLSHGLLSPPTQSTASSNADLTNGSSASITTNLLGIKSQVFNQLDHQQPRRAPSPVNAIYQLSTPSSSNNSLTSSKPMSPVNSLTSVSLSVTQTISSTRKGSTGVQNGAGSQKPNSRPTTPTKEERPLQQKQQQERATQTKKKSSKKPPTRLRTSSKDPASSSSSSLASPSLMDMQHDIGRDYALSGRQPLHNRHEPQQQDHYFATVFGDLRSKTHNALRKAGFSIAPDAGLFSDRESTKPMDLKVVRMLPTSSANAAAAAAATASTTAVAATSGQQQQRSGSQSAGDKEKERSKSTGFFGRPRSRSVKENRPPALDARPPPLPPMTTSSTEHGSVVGSLSSSSSSATAVATSQLPPLSTSSSSSSSSVFSVRFDRLRQWSISDRGHHRSNSGPARHTDVGAPQKLTGLEESRVMDQYVHGSGDSHMQALPLPPLPPLPPQVVIDGGGSGPGGGGPGNTSNSSGGGILAELRRKKKGHQRRMSEATTLTVASTRSAGGYSQRIQIQQQQQQQHQASGLGSPVPLPQPEKQGRAMGNWFGKSKRRSYHSIEEVDPRKPHVFGNGIEGGVDSRPTSMLFFDCDEDDEDLFDDSEAEEEERETGRHSRRATGDGTAWSTVAEVGEKKPQVVVNHYGFICDKQEETVKPQEQNGSGSGSIVGEMAAKLDSAFLAEHERKRLMKKQHEFTRVSEIKWMHAVTQLQPEQVKKSNKYKKLARRGVPTSVRGRVWQFLANTHQYREPGLFQELLTRGHIPIHDVIARDVHRCYPDHVHFRDGMGGTGQEDLHSILKAYAHYKPSVGYCQGMGRLVGMMLMQMPVEEAFWLLVATIESYLNEYFTPTLRQLRIDAQVFERLLKAEDPRLAAHLERNDVLPIMYMTQWFLTLFTMSLPWASVLRVWDVFYFDGVKTLFRVGLAVLQICRSHLLEHCPSSSECMDYLLHVPLDILGPEVLLERTAFRIRLKRDNIEKISALTAGEMDAKEGGTETSKASDTSAVSKGPVSPPLSAQKVESIPSSPVARSPISSPKSLPATPSDSETVHTTAGSAIAAALSIVTTPEAIVTARGNVEVTQQDKAESPEVKVDGIGDGDRRAQQSPSGPASPTSPTGSGSPASPSSPTSPSSPISFSQDKALPALPSKPRSQPAVSRSLTLSTSSPSLAEVASLACVTVPAPLSPLPPLPPSVAAPVGAGGTSGFLFKMRKRAGTMRG</sequence>
<dbReference type="GO" id="GO:0031267">
    <property type="term" value="F:small GTPase binding"/>
    <property type="evidence" value="ECO:0007669"/>
    <property type="project" value="TreeGrafter"/>
</dbReference>
<feature type="domain" description="Rab-GAP TBC" evidence="2">
    <location>
        <begin position="1041"/>
        <end position="1227"/>
    </location>
</feature>
<dbReference type="SUPFAM" id="SSF47923">
    <property type="entry name" value="Ypt/Rab-GAP domain of gyp1p"/>
    <property type="match status" value="2"/>
</dbReference>
<dbReference type="InterPro" id="IPR000195">
    <property type="entry name" value="Rab-GAP-TBC_dom"/>
</dbReference>
<feature type="compositionally biased region" description="Low complexity" evidence="1">
    <location>
        <begin position="1416"/>
        <end position="1444"/>
    </location>
</feature>
<gene>
    <name evidence="3" type="ORF">KVV02_003479</name>
</gene>
<dbReference type="Gene3D" id="1.10.472.80">
    <property type="entry name" value="Ypt/Rab-GAP domain of gyp1p, domain 3"/>
    <property type="match status" value="1"/>
</dbReference>
<feature type="compositionally biased region" description="Low complexity" evidence="1">
    <location>
        <begin position="825"/>
        <end position="838"/>
    </location>
</feature>
<feature type="compositionally biased region" description="Polar residues" evidence="1">
    <location>
        <begin position="808"/>
        <end position="819"/>
    </location>
</feature>
<organism evidence="3 4">
    <name type="scientific">Mortierella alpina</name>
    <name type="common">Oleaginous fungus</name>
    <name type="synonym">Mortierella renispora</name>
    <dbReference type="NCBI Taxonomy" id="64518"/>
    <lineage>
        <taxon>Eukaryota</taxon>
        <taxon>Fungi</taxon>
        <taxon>Fungi incertae sedis</taxon>
        <taxon>Mucoromycota</taxon>
        <taxon>Mortierellomycotina</taxon>
        <taxon>Mortierellomycetes</taxon>
        <taxon>Mortierellales</taxon>
        <taxon>Mortierellaceae</taxon>
        <taxon>Mortierella</taxon>
    </lineage>
</organism>
<name>A0A9P8A0V2_MORAP</name>
<proteinExistence type="predicted"/>
<dbReference type="Pfam" id="PF00566">
    <property type="entry name" value="RabGAP-TBC"/>
    <property type="match status" value="1"/>
</dbReference>
<feature type="compositionally biased region" description="Low complexity" evidence="1">
    <location>
        <begin position="245"/>
        <end position="256"/>
    </location>
</feature>
<feature type="compositionally biased region" description="Polar residues" evidence="1">
    <location>
        <begin position="1306"/>
        <end position="1317"/>
    </location>
</feature>
<feature type="compositionally biased region" description="Basic residues" evidence="1">
    <location>
        <begin position="463"/>
        <end position="474"/>
    </location>
</feature>
<feature type="region of interest" description="Disordered" evidence="1">
    <location>
        <begin position="1391"/>
        <end position="1475"/>
    </location>
</feature>
<feature type="compositionally biased region" description="Low complexity" evidence="1">
    <location>
        <begin position="386"/>
        <end position="422"/>
    </location>
</feature>
<dbReference type="PANTHER" id="PTHR47219">
    <property type="entry name" value="RAB GTPASE-ACTIVATING PROTEIN 1-LIKE"/>
    <property type="match status" value="1"/>
</dbReference>
<dbReference type="Proteomes" id="UP000717515">
    <property type="component" value="Unassembled WGS sequence"/>
</dbReference>
<evidence type="ECO:0000313" key="3">
    <source>
        <dbReference type="EMBL" id="KAG9320775.1"/>
    </source>
</evidence>
<feature type="compositionally biased region" description="Polar residues" evidence="1">
    <location>
        <begin position="333"/>
        <end position="347"/>
    </location>
</feature>
<feature type="region of interest" description="Disordered" evidence="1">
    <location>
        <begin position="74"/>
        <end position="157"/>
    </location>
</feature>
<evidence type="ECO:0000313" key="4">
    <source>
        <dbReference type="Proteomes" id="UP000717515"/>
    </source>
</evidence>
<feature type="compositionally biased region" description="Low complexity" evidence="1">
    <location>
        <begin position="595"/>
        <end position="610"/>
    </location>
</feature>
<dbReference type="FunFam" id="1.10.472.80:FF:000008">
    <property type="entry name" value="TBC1 domain family member 10A"/>
    <property type="match status" value="1"/>
</dbReference>
<dbReference type="EMBL" id="JAIFTL010000259">
    <property type="protein sequence ID" value="KAG9320775.1"/>
    <property type="molecule type" value="Genomic_DNA"/>
</dbReference>
<feature type="compositionally biased region" description="Polar residues" evidence="1">
    <location>
        <begin position="423"/>
        <end position="445"/>
    </location>
</feature>
<reference evidence="3" key="1">
    <citation type="submission" date="2021-07" db="EMBL/GenBank/DDBJ databases">
        <title>Draft genome of Mortierella alpina, strain LL118, isolated from an aspen leaf litter sample.</title>
        <authorList>
            <person name="Yang S."/>
            <person name="Vinatzer B.A."/>
        </authorList>
    </citation>
    <scope>NUCLEOTIDE SEQUENCE</scope>
    <source>
        <strain evidence="3">LL118</strain>
    </source>
</reference>
<feature type="compositionally biased region" description="Low complexity" evidence="1">
    <location>
        <begin position="87"/>
        <end position="123"/>
    </location>
</feature>
<dbReference type="Gene3D" id="1.10.8.270">
    <property type="entry name" value="putative rabgap domain of human tbc1 domain family member 14 like domains"/>
    <property type="match status" value="1"/>
</dbReference>